<dbReference type="InterPro" id="IPR055870">
    <property type="entry name" value="DUF7447"/>
</dbReference>
<sequence>MAYTINKIQDEMTAAGSHWWDRGTLQYFRCRVSEKVYQGEAGVYFVTSEKYSDDATRLYSVRQYKPDTKDVDTIGEFNSMSRAQAHREAARLAGPEAVIVEEAHRPVGDAEQLTTDISRGGGRCSPAVAGHLIRMATRHHRLMEDYCNGIEVYDDDGEPLPQLAILRQKITKAAKECLCDVLFSGDPRGCTVKLVLPNGETNDFGKEGWCIPTRN</sequence>
<comment type="caution">
    <text evidence="1">The sequence shown here is derived from an EMBL/GenBank/DDBJ whole genome shotgun (WGS) entry which is preliminary data.</text>
</comment>
<organism evidence="1">
    <name type="scientific">marine sediment metagenome</name>
    <dbReference type="NCBI Taxonomy" id="412755"/>
    <lineage>
        <taxon>unclassified sequences</taxon>
        <taxon>metagenomes</taxon>
        <taxon>ecological metagenomes</taxon>
    </lineage>
</organism>
<proteinExistence type="predicted"/>
<dbReference type="Pfam" id="PF24239">
    <property type="entry name" value="DUF7447"/>
    <property type="match status" value="1"/>
</dbReference>
<gene>
    <name evidence="1" type="ORF">LCGC14_0974280</name>
</gene>
<accession>A0A0F9RH30</accession>
<dbReference type="EMBL" id="LAZR01003599">
    <property type="protein sequence ID" value="KKN16588.1"/>
    <property type="molecule type" value="Genomic_DNA"/>
</dbReference>
<protein>
    <submittedName>
        <fullName evidence="1">Uncharacterized protein</fullName>
    </submittedName>
</protein>
<dbReference type="AlphaFoldDB" id="A0A0F9RH30"/>
<evidence type="ECO:0000313" key="1">
    <source>
        <dbReference type="EMBL" id="KKN16588.1"/>
    </source>
</evidence>
<reference evidence="1" key="1">
    <citation type="journal article" date="2015" name="Nature">
        <title>Complex archaea that bridge the gap between prokaryotes and eukaryotes.</title>
        <authorList>
            <person name="Spang A."/>
            <person name="Saw J.H."/>
            <person name="Jorgensen S.L."/>
            <person name="Zaremba-Niedzwiedzka K."/>
            <person name="Martijn J."/>
            <person name="Lind A.E."/>
            <person name="van Eijk R."/>
            <person name="Schleper C."/>
            <person name="Guy L."/>
            <person name="Ettema T.J."/>
        </authorList>
    </citation>
    <scope>NUCLEOTIDE SEQUENCE</scope>
</reference>
<name>A0A0F9RH30_9ZZZZ</name>